<accession>A0A1F4RKD6</accession>
<dbReference type="Proteomes" id="UP000179095">
    <property type="component" value="Unassembled WGS sequence"/>
</dbReference>
<feature type="signal peptide" evidence="1">
    <location>
        <begin position="1"/>
        <end position="22"/>
    </location>
</feature>
<evidence type="ECO:0000256" key="1">
    <source>
        <dbReference type="SAM" id="SignalP"/>
    </source>
</evidence>
<dbReference type="AlphaFoldDB" id="A0A1F4RKD6"/>
<evidence type="ECO:0000313" key="3">
    <source>
        <dbReference type="Proteomes" id="UP000179095"/>
    </source>
</evidence>
<evidence type="ECO:0000313" key="2">
    <source>
        <dbReference type="EMBL" id="OGC08566.1"/>
    </source>
</evidence>
<name>A0A1F4RKD6_UNCSA</name>
<reference evidence="2 3" key="1">
    <citation type="journal article" date="2016" name="Nat. Commun.">
        <title>Thousands of microbial genomes shed light on interconnected biogeochemical processes in an aquifer system.</title>
        <authorList>
            <person name="Anantharaman K."/>
            <person name="Brown C.T."/>
            <person name="Hug L.A."/>
            <person name="Sharon I."/>
            <person name="Castelle C.J."/>
            <person name="Probst A.J."/>
            <person name="Thomas B.C."/>
            <person name="Singh A."/>
            <person name="Wilkins M.J."/>
            <person name="Karaoz U."/>
            <person name="Brodie E.L."/>
            <person name="Williams K.H."/>
            <person name="Hubbard S.S."/>
            <person name="Banfield J.F."/>
        </authorList>
    </citation>
    <scope>NUCLEOTIDE SEQUENCE [LARGE SCALE GENOMIC DNA]</scope>
</reference>
<organism evidence="2 3">
    <name type="scientific">candidate division WOR-1 bacterium RIFCSPLOWO2_12_FULL_45_9</name>
    <dbReference type="NCBI Taxonomy" id="1802568"/>
    <lineage>
        <taxon>Bacteria</taxon>
        <taxon>Bacillati</taxon>
        <taxon>Saganbacteria</taxon>
    </lineage>
</organism>
<protein>
    <submittedName>
        <fullName evidence="2">Uncharacterized protein</fullName>
    </submittedName>
</protein>
<sequence length="101" mass="11377">MMRIIVSLVFLSLVVIPTLAMTQETTTSPNFWQEFDIVFWQTVPFATIWGHFLDSQLSTSLSVVGAPHWNSIIGFTLLTSAANAFWHARSAVEIERTGYNN</sequence>
<dbReference type="EMBL" id="METQ01000053">
    <property type="protein sequence ID" value="OGC08566.1"/>
    <property type="molecule type" value="Genomic_DNA"/>
</dbReference>
<feature type="chain" id="PRO_5009514251" evidence="1">
    <location>
        <begin position="23"/>
        <end position="101"/>
    </location>
</feature>
<dbReference type="STRING" id="1802568.A3F86_04915"/>
<proteinExistence type="predicted"/>
<comment type="caution">
    <text evidence="2">The sequence shown here is derived from an EMBL/GenBank/DDBJ whole genome shotgun (WGS) entry which is preliminary data.</text>
</comment>
<gene>
    <name evidence="2" type="ORF">A3F86_04915</name>
</gene>
<keyword evidence="1" id="KW-0732">Signal</keyword>